<keyword evidence="2" id="KW-0472">Membrane</keyword>
<comment type="caution">
    <text evidence="5">The sequence shown here is derived from an EMBL/GenBank/DDBJ whole genome shotgun (WGS) entry which is preliminary data.</text>
</comment>
<dbReference type="Pfam" id="PF05548">
    <property type="entry name" value="Peptidase_M11"/>
    <property type="match status" value="1"/>
</dbReference>
<proteinExistence type="predicted"/>
<accession>A0ABP0IMY4</accession>
<feature type="compositionally biased region" description="Basic and acidic residues" evidence="1">
    <location>
        <begin position="919"/>
        <end position="929"/>
    </location>
</feature>
<sequence>MKPWAPLVLAAVFLGAAVGGDGLEERSVLIVNVQAVDGQGLQVATPQFADEVEKELNEFFQEMSGGLTRFRVDVHDHVLISETFDMSSRVGGSRRRCDGSGDGPPFEGSIAIDARKQLGEEAWARPDHVVYSLARCQSLGFAGSGQMPGNQIWMNGMLDAPRWYAVILAHELGHNFGIDHAEHADREYGNTFSVMGRSNALPEGHFSVGAKAHVGWLREDAGQIMVLEADELDSTGVTVWLHAHDLGSYRSGSCFGVRLSTAQTNEVLWIEHRSDRFFEKLVPGALVNWVFRGRKAVFGPSQLLDFVRLSNSQHDAPLPVGEAFVYDLGSSNLLISVLEEDDNAIKLHLAQLDPDAVTAAENATNLSIPQVTCDTETSIDVPEAAQQQLVHFLLDDPAEVEFEQTCDMDLSEEMGDLAGVYLFPRFPLGQMTQQGRIQDPRIGAALFEPFGTACDLENCVVHTDLGPRFSTFQWNRVEGTTTAGMPVYRWRTFFFVFVPGAQLPTSGEMVDAWVISNQVLATTDTTAWLAFVVPTNSTTDAGRGRLRWPPLLPSLARNIQVAAYRDQETGEWLSVSEPWIRCARQTKRVIMNDRVTNGQGLATYEEFTDSNYLLVAGGSGRVTIRPRCRTLYCSANSYYDTVLEACVKCPMGMVSNARSVGREACFRDCSLIVLQSSGNDDSGPLEPITAAGRDLGGIYRYDGVRSWTQFDPESRGGRALSIYHVRGRWVVGPGASSTFWFFELSREDAAHPAALRQLQQGIKVSCACENAAERRLPDCGACPTNSVPEPSRPWRCFTPCRTLMVDGGRELDQISGHYNLTRINENGRAVFTSSDFEIWQSDKGTWRIGAGHKTGVQALLERDLDSSFWPTGLDGAWRAADGVLLDVRVTCSPTAELVDNLYARFGLAEAPTLPPSKAGQDEGDGKGNEGGDGVPSSAPTVVPTSFGGPEASQNASKARDSKPVSKAPLSSSGVVVMVALCIAGAVLAIGLATFSSRRQQQDKSQERDQATKLERPRREQPEPTRHCAVRV</sequence>
<dbReference type="SUPFAM" id="SSF55486">
    <property type="entry name" value="Metalloproteases ('zincins'), catalytic domain"/>
    <property type="match status" value="1"/>
</dbReference>
<organism evidence="5 6">
    <name type="scientific">Durusdinium trenchii</name>
    <dbReference type="NCBI Taxonomy" id="1381693"/>
    <lineage>
        <taxon>Eukaryota</taxon>
        <taxon>Sar</taxon>
        <taxon>Alveolata</taxon>
        <taxon>Dinophyceae</taxon>
        <taxon>Suessiales</taxon>
        <taxon>Symbiodiniaceae</taxon>
        <taxon>Durusdinium</taxon>
    </lineage>
</organism>
<dbReference type="InterPro" id="IPR008752">
    <property type="entry name" value="Peptidase_M11"/>
</dbReference>
<keyword evidence="6" id="KW-1185">Reference proteome</keyword>
<reference evidence="5 6" key="1">
    <citation type="submission" date="2024-02" db="EMBL/GenBank/DDBJ databases">
        <authorList>
            <person name="Chen Y."/>
            <person name="Shah S."/>
            <person name="Dougan E. K."/>
            <person name="Thang M."/>
            <person name="Chan C."/>
        </authorList>
    </citation>
    <scope>NUCLEOTIDE SEQUENCE [LARGE SCALE GENOMIC DNA]</scope>
</reference>
<feature type="signal peptide" evidence="3">
    <location>
        <begin position="1"/>
        <end position="19"/>
    </location>
</feature>
<dbReference type="Gene3D" id="3.40.390.10">
    <property type="entry name" value="Collagenase (Catalytic Domain)"/>
    <property type="match status" value="1"/>
</dbReference>
<feature type="region of interest" description="Disordered" evidence="1">
    <location>
        <begin position="912"/>
        <end position="968"/>
    </location>
</feature>
<feature type="domain" description="Peptidase M11 gametolysin" evidence="4">
    <location>
        <begin position="114"/>
        <end position="237"/>
    </location>
</feature>
<evidence type="ECO:0000313" key="5">
    <source>
        <dbReference type="EMBL" id="CAK9003960.1"/>
    </source>
</evidence>
<keyword evidence="2" id="KW-1133">Transmembrane helix</keyword>
<feature type="region of interest" description="Disordered" evidence="1">
    <location>
        <begin position="996"/>
        <end position="1031"/>
    </location>
</feature>
<keyword evidence="2" id="KW-0812">Transmembrane</keyword>
<evidence type="ECO:0000259" key="4">
    <source>
        <dbReference type="Pfam" id="PF05548"/>
    </source>
</evidence>
<dbReference type="Proteomes" id="UP001642464">
    <property type="component" value="Unassembled WGS sequence"/>
</dbReference>
<name>A0ABP0IMY4_9DINO</name>
<evidence type="ECO:0000256" key="1">
    <source>
        <dbReference type="SAM" id="MobiDB-lite"/>
    </source>
</evidence>
<protein>
    <submittedName>
        <fullName evidence="5">Peptidase_M11 domain-containing protein</fullName>
    </submittedName>
</protein>
<evidence type="ECO:0000256" key="3">
    <source>
        <dbReference type="SAM" id="SignalP"/>
    </source>
</evidence>
<feature type="chain" id="PRO_5046496779" evidence="3">
    <location>
        <begin position="20"/>
        <end position="1031"/>
    </location>
</feature>
<dbReference type="EMBL" id="CAXAMM010004548">
    <property type="protein sequence ID" value="CAK9003960.1"/>
    <property type="molecule type" value="Genomic_DNA"/>
</dbReference>
<feature type="compositionally biased region" description="Basic and acidic residues" evidence="1">
    <location>
        <begin position="999"/>
        <end position="1025"/>
    </location>
</feature>
<dbReference type="InterPro" id="IPR024079">
    <property type="entry name" value="MetalloPept_cat_dom_sf"/>
</dbReference>
<evidence type="ECO:0000256" key="2">
    <source>
        <dbReference type="SAM" id="Phobius"/>
    </source>
</evidence>
<keyword evidence="3" id="KW-0732">Signal</keyword>
<gene>
    <name evidence="5" type="ORF">SCF082_LOCUS7985</name>
</gene>
<feature type="transmembrane region" description="Helical" evidence="2">
    <location>
        <begin position="974"/>
        <end position="994"/>
    </location>
</feature>
<evidence type="ECO:0000313" key="6">
    <source>
        <dbReference type="Proteomes" id="UP001642464"/>
    </source>
</evidence>